<protein>
    <submittedName>
        <fullName evidence="1">Uncharacterized protein</fullName>
    </submittedName>
</protein>
<reference evidence="1" key="1">
    <citation type="submission" date="2023-08" db="EMBL/GenBank/DDBJ databases">
        <authorList>
            <person name="Alioto T."/>
            <person name="Alioto T."/>
            <person name="Gomez Garrido J."/>
        </authorList>
    </citation>
    <scope>NUCLEOTIDE SEQUENCE</scope>
</reference>
<sequence length="80" mass="9255">MMMMMITRVSRHLQKPRALKLLEFHKRHSYIYIAGYLPFDNTTSFSGLTSFVYHYGTSWKPNGAQWPFSQGLAALCPNLV</sequence>
<keyword evidence="2" id="KW-1185">Reference proteome</keyword>
<evidence type="ECO:0000313" key="2">
    <source>
        <dbReference type="Proteomes" id="UP001162480"/>
    </source>
</evidence>
<proteinExistence type="predicted"/>
<accession>A0AA36FM12</accession>
<dbReference type="AlphaFoldDB" id="A0AA36FM12"/>
<dbReference type="EMBL" id="OX597840">
    <property type="protein sequence ID" value="CAI9741874.1"/>
    <property type="molecule type" value="Genomic_DNA"/>
</dbReference>
<organism evidence="1 2">
    <name type="scientific">Octopus vulgaris</name>
    <name type="common">Common octopus</name>
    <dbReference type="NCBI Taxonomy" id="6645"/>
    <lineage>
        <taxon>Eukaryota</taxon>
        <taxon>Metazoa</taxon>
        <taxon>Spiralia</taxon>
        <taxon>Lophotrochozoa</taxon>
        <taxon>Mollusca</taxon>
        <taxon>Cephalopoda</taxon>
        <taxon>Coleoidea</taxon>
        <taxon>Octopodiformes</taxon>
        <taxon>Octopoda</taxon>
        <taxon>Incirrata</taxon>
        <taxon>Octopodidae</taxon>
        <taxon>Octopus</taxon>
    </lineage>
</organism>
<name>A0AA36FM12_OCTVU</name>
<gene>
    <name evidence="1" type="ORF">OCTVUL_1B016363</name>
</gene>
<evidence type="ECO:0000313" key="1">
    <source>
        <dbReference type="EMBL" id="CAI9741874.1"/>
    </source>
</evidence>
<dbReference type="Proteomes" id="UP001162480">
    <property type="component" value="Chromosome 27"/>
</dbReference>